<feature type="domain" description="K Homology" evidence="4">
    <location>
        <begin position="699"/>
        <end position="780"/>
    </location>
</feature>
<dbReference type="Gene3D" id="3.30.1370.10">
    <property type="entry name" value="K Homology domain, type 1"/>
    <property type="match status" value="9"/>
</dbReference>
<feature type="domain" description="K Homology" evidence="4">
    <location>
        <begin position="1227"/>
        <end position="1293"/>
    </location>
</feature>
<feature type="domain" description="K Homology" evidence="4">
    <location>
        <begin position="613"/>
        <end position="690"/>
    </location>
</feature>
<feature type="domain" description="K Homology" evidence="4">
    <location>
        <begin position="371"/>
        <end position="436"/>
    </location>
</feature>
<evidence type="ECO:0000256" key="1">
    <source>
        <dbReference type="ARBA" id="ARBA00022737"/>
    </source>
</evidence>
<feature type="compositionally biased region" description="Polar residues" evidence="3">
    <location>
        <begin position="74"/>
        <end position="86"/>
    </location>
</feature>
<keyword evidence="1" id="KW-0677">Repeat</keyword>
<dbReference type="GO" id="GO:0005737">
    <property type="term" value="C:cytoplasm"/>
    <property type="evidence" value="ECO:0007669"/>
    <property type="project" value="TreeGrafter"/>
</dbReference>
<proteinExistence type="predicted"/>
<keyword evidence="6" id="KW-1185">Reference proteome</keyword>
<dbReference type="Proteomes" id="UP000245771">
    <property type="component" value="Unassembled WGS sequence"/>
</dbReference>
<reference evidence="5 6" key="1">
    <citation type="journal article" date="2018" name="Mol. Biol. Evol.">
        <title>Broad Genomic Sampling Reveals a Smut Pathogenic Ancestry of the Fungal Clade Ustilaginomycotina.</title>
        <authorList>
            <person name="Kijpornyongpan T."/>
            <person name="Mondo S.J."/>
            <person name="Barry K."/>
            <person name="Sandor L."/>
            <person name="Lee J."/>
            <person name="Lipzen A."/>
            <person name="Pangilinan J."/>
            <person name="LaButti K."/>
            <person name="Hainaut M."/>
            <person name="Henrissat B."/>
            <person name="Grigoriev I.V."/>
            <person name="Spatafora J.W."/>
            <person name="Aime M.C."/>
        </authorList>
    </citation>
    <scope>NUCLEOTIDE SEQUENCE [LARGE SCALE GENOMIC DNA]</scope>
    <source>
        <strain evidence="5 6">MCA 3882</strain>
    </source>
</reference>
<dbReference type="GO" id="GO:0003729">
    <property type="term" value="F:mRNA binding"/>
    <property type="evidence" value="ECO:0007669"/>
    <property type="project" value="TreeGrafter"/>
</dbReference>
<feature type="domain" description="K Homology" evidence="4">
    <location>
        <begin position="280"/>
        <end position="366"/>
    </location>
</feature>
<dbReference type="SMART" id="SM00322">
    <property type="entry name" value="KH"/>
    <property type="match status" value="11"/>
</dbReference>
<dbReference type="EMBL" id="KZ819603">
    <property type="protein sequence ID" value="PWN35508.1"/>
    <property type="molecule type" value="Genomic_DNA"/>
</dbReference>
<dbReference type="RefSeq" id="XP_025355810.1">
    <property type="nucleotide sequence ID" value="XM_025502330.1"/>
</dbReference>
<dbReference type="GeneID" id="37024111"/>
<dbReference type="InterPro" id="IPR004088">
    <property type="entry name" value="KH_dom_type_1"/>
</dbReference>
<feature type="domain" description="K Homology" evidence="4">
    <location>
        <begin position="1028"/>
        <end position="1109"/>
    </location>
</feature>
<dbReference type="OrthoDB" id="10027144at2759"/>
<dbReference type="FunCoup" id="A0A316VEJ9">
    <property type="interactions" value="213"/>
</dbReference>
<dbReference type="Pfam" id="PF00013">
    <property type="entry name" value="KH_1"/>
    <property type="match status" value="6"/>
</dbReference>
<feature type="domain" description="K Homology" evidence="4">
    <location>
        <begin position="944"/>
        <end position="1024"/>
    </location>
</feature>
<feature type="domain" description="K Homology" evidence="4">
    <location>
        <begin position="190"/>
        <end position="276"/>
    </location>
</feature>
<organism evidence="5 6">
    <name type="scientific">Meira miltonrushii</name>
    <dbReference type="NCBI Taxonomy" id="1280837"/>
    <lineage>
        <taxon>Eukaryota</taxon>
        <taxon>Fungi</taxon>
        <taxon>Dikarya</taxon>
        <taxon>Basidiomycota</taxon>
        <taxon>Ustilaginomycotina</taxon>
        <taxon>Exobasidiomycetes</taxon>
        <taxon>Exobasidiales</taxon>
        <taxon>Brachybasidiaceae</taxon>
        <taxon>Meira</taxon>
    </lineage>
</organism>
<dbReference type="CDD" id="cd22408">
    <property type="entry name" value="KH-I_Vigilin_rpt4"/>
    <property type="match status" value="1"/>
</dbReference>
<feature type="domain" description="K Homology" evidence="4">
    <location>
        <begin position="518"/>
        <end position="601"/>
    </location>
</feature>
<name>A0A316VEJ9_9BASI</name>
<dbReference type="InterPro" id="IPR004087">
    <property type="entry name" value="KH_dom"/>
</dbReference>
<sequence>MVTAAELQALHQQAQQQSANDAPLVDPFPALREADPFPAPKPQNVIGTSTSTIVTNGAPNGHSVSSTTRTSTTAQQPDFESQSSFPSLGASAPSAKGQWAQKPAAVGSASNWSANAPVIQRTYHQESLSIPSSEETSAKLGQIIQRVQNKHKDVKVQASTTRKLTTFVVKGTNEASVRAAKRELTVGLARNVTLSLTIPASLRAFVIGQKGKNLKNITDQTGVRINIPKSDNETATPAGRPAADFDYDTDEQIQVTIDGDEVNARQAKDMLSAIVAERTSRTTQRLTHIDHIFYPFIAGPKNANVAKLEEHGEVTVKVPPRAAFLPPREADVESTEPKRERDLSIIISGDRDVVAKVAQAIEAQVDEMRQLFRTLQISIPKRQHRFLVGDAAQDILSSTGCSIELAPIDDPSDSVTIRGPQGQLPLALTAAMEKANAVRVEVVDVGAAHRDVEHAKTLLRWLSVSGKLPREQSVQVYLPRSAIVESSGLAHIEVVGADANAVTRVRGELDALVKNIPPSFVSGVDIDPLLHRFIIGKKGAGLSQYAKKGVDVIFPPVTDASVSDGRSDVVIVLGDANVIGGLPKDKKSRDTAAASILSQVKADIEAAGKQAADLKTETLSIPAKFHRTILGPAGTTLNAILGEERLAAVKFGSSASTTGKTSTKEEDAVIIRGPSSEVERVVKAIQTIAKEAEEDAVVNGHTVELTINSQYVPHIVGRGGSGVTKLREDLGVKIDFGDANGSAGANGTAAVKKAAKVPVVIVGRKENAEEAKKRILSLVDKLADEATVTINVPASLHGSIIGQGGKYVTRLQDNYGVRINFPSQSANDDVKGDKPQKPDEVVIKGGKKGVEGAKAELLELIEYEKENNNVINVPVSTKSIARIMGKGGANVNRIRDETGAQIDVDREDASGTAGDTTNIRLRGTKKAIAEAKAAVLAVAADVDSESSFAVSIPSRFHAQLIGPGGQNLRDIITRAGGDAESKSATQLIQFPRRGASADQADTVTVRGPAALAAKVKEELERIAGELQSRIVIGVSVPVGQHRSLMGKIRELQATHPSTRIIVPGWREYDQLEISNAAELSSSSPESIVKVQGSKTACESIKEEIRDSFIANSQAIKISRPIAAKLASGSTIRRLRNEYGVSVDAPRANAGNGDQTAASSAKPPAGTAARIDDDVGEDDVDSLPFELSKIDLQSSSDQITWTLSSRSAVSLQDAVQDLESEVKRMQAFTSQARLWVDQRAIPRIVGRGGAGLREIEAQTEASIEIPRDQGGLVIIMGTDESVEDARQSIARIALQGGRNRD</sequence>
<dbReference type="CDD" id="cd00105">
    <property type="entry name" value="KH-I"/>
    <property type="match status" value="1"/>
</dbReference>
<evidence type="ECO:0000313" key="6">
    <source>
        <dbReference type="Proteomes" id="UP000245771"/>
    </source>
</evidence>
<evidence type="ECO:0000256" key="2">
    <source>
        <dbReference type="PROSITE-ProRule" id="PRU00117"/>
    </source>
</evidence>
<protein>
    <recommendedName>
        <fullName evidence="4">K Homology domain-containing protein</fullName>
    </recommendedName>
</protein>
<dbReference type="SUPFAM" id="SSF54791">
    <property type="entry name" value="Eukaryotic type KH-domain (KH-domain type I)"/>
    <property type="match status" value="9"/>
</dbReference>
<dbReference type="PROSITE" id="PS50084">
    <property type="entry name" value="KH_TYPE_1"/>
    <property type="match status" value="7"/>
</dbReference>
<evidence type="ECO:0000256" key="3">
    <source>
        <dbReference type="SAM" id="MobiDB-lite"/>
    </source>
</evidence>
<feature type="compositionally biased region" description="Low complexity" evidence="3">
    <location>
        <begin position="63"/>
        <end position="73"/>
    </location>
</feature>
<gene>
    <name evidence="5" type="ORF">FA14DRAFT_43014</name>
</gene>
<dbReference type="PANTHER" id="PTHR10627">
    <property type="entry name" value="SCP160"/>
    <property type="match status" value="1"/>
</dbReference>
<dbReference type="STRING" id="1280837.A0A316VEJ9"/>
<evidence type="ECO:0000313" key="5">
    <source>
        <dbReference type="EMBL" id="PWN35508.1"/>
    </source>
</evidence>
<dbReference type="PANTHER" id="PTHR10627:SF31">
    <property type="entry name" value="DODECA-SATELLITE-BINDING PROTEIN 1, ISOFORM A"/>
    <property type="match status" value="1"/>
</dbReference>
<accession>A0A316VEJ9</accession>
<dbReference type="InParanoid" id="A0A316VEJ9"/>
<dbReference type="InterPro" id="IPR036612">
    <property type="entry name" value="KH_dom_type_1_sf"/>
</dbReference>
<keyword evidence="2" id="KW-0694">RNA-binding</keyword>
<feature type="region of interest" description="Disordered" evidence="3">
    <location>
        <begin position="1"/>
        <end position="102"/>
    </location>
</feature>
<dbReference type="CDD" id="cd22448">
    <property type="entry name" value="KH-I_ScSCP160_rpt3"/>
    <property type="match status" value="1"/>
</dbReference>
<evidence type="ECO:0000259" key="4">
    <source>
        <dbReference type="SMART" id="SM00322"/>
    </source>
</evidence>
<feature type="compositionally biased region" description="Polar residues" evidence="3">
    <location>
        <begin position="45"/>
        <end position="58"/>
    </location>
</feature>
<feature type="compositionally biased region" description="Low complexity" evidence="3">
    <location>
        <begin position="1"/>
        <end position="22"/>
    </location>
</feature>
<feature type="region of interest" description="Disordered" evidence="3">
    <location>
        <begin position="1143"/>
        <end position="1174"/>
    </location>
</feature>
<feature type="domain" description="K Homology" evidence="4">
    <location>
        <begin position="784"/>
        <end position="862"/>
    </location>
</feature>
<feature type="domain" description="K Homology" evidence="4">
    <location>
        <begin position="867"/>
        <end position="940"/>
    </location>
</feature>